<evidence type="ECO:0000259" key="2">
    <source>
        <dbReference type="PROSITE" id="PS50110"/>
    </source>
</evidence>
<accession>A0ABV2BWB4</accession>
<evidence type="ECO:0000313" key="4">
    <source>
        <dbReference type="Proteomes" id="UP001548189"/>
    </source>
</evidence>
<keyword evidence="4" id="KW-1185">Reference proteome</keyword>
<name>A0ABV2BWB4_9GAMM</name>
<gene>
    <name evidence="3" type="ORF">ABVT43_13890</name>
</gene>
<dbReference type="CDD" id="cd17557">
    <property type="entry name" value="REC_Rcp-like"/>
    <property type="match status" value="1"/>
</dbReference>
<comment type="caution">
    <text evidence="3">The sequence shown here is derived from an EMBL/GenBank/DDBJ whole genome shotgun (WGS) entry which is preliminary data.</text>
</comment>
<dbReference type="Gene3D" id="3.40.50.2300">
    <property type="match status" value="1"/>
</dbReference>
<feature type="modified residue" description="4-aspartylphosphate" evidence="1">
    <location>
        <position position="69"/>
    </location>
</feature>
<sequence length="151" mass="17295">MVLSTKSSEAPHLCIVEDDIDDQYLITNVLKKLSIEVFISIFNRGDAVLNYLSLHEAQFNQLPDLILLDLNMPSTDGIGVLKKLRRQPIAQFIPVVIFTTSKSPTDFKRVLELGASSCIIKPSNYDDMVCVLDTTCRYWFEVSRVYKEIWY</sequence>
<proteinExistence type="predicted"/>
<evidence type="ECO:0000313" key="3">
    <source>
        <dbReference type="EMBL" id="MET1256227.1"/>
    </source>
</evidence>
<dbReference type="PANTHER" id="PTHR44520:SF1">
    <property type="entry name" value="TWO-COMPONENT SYSTEM REGULATORY PROTEIN"/>
    <property type="match status" value="1"/>
</dbReference>
<dbReference type="PANTHER" id="PTHR44520">
    <property type="entry name" value="RESPONSE REGULATOR RCP1-RELATED"/>
    <property type="match status" value="1"/>
</dbReference>
<keyword evidence="1" id="KW-0597">Phosphoprotein</keyword>
<evidence type="ECO:0000256" key="1">
    <source>
        <dbReference type="PROSITE-ProRule" id="PRU00169"/>
    </source>
</evidence>
<organism evidence="3 4">
    <name type="scientific">Aliikangiella maris</name>
    <dbReference type="NCBI Taxonomy" id="3162458"/>
    <lineage>
        <taxon>Bacteria</taxon>
        <taxon>Pseudomonadati</taxon>
        <taxon>Pseudomonadota</taxon>
        <taxon>Gammaproteobacteria</taxon>
        <taxon>Oceanospirillales</taxon>
        <taxon>Pleioneaceae</taxon>
        <taxon>Aliikangiella</taxon>
    </lineage>
</organism>
<dbReference type="SUPFAM" id="SSF52172">
    <property type="entry name" value="CheY-like"/>
    <property type="match status" value="1"/>
</dbReference>
<dbReference type="RefSeq" id="WP_353896813.1">
    <property type="nucleotide sequence ID" value="NZ_JBEVCJ010000018.1"/>
</dbReference>
<dbReference type="Proteomes" id="UP001548189">
    <property type="component" value="Unassembled WGS sequence"/>
</dbReference>
<protein>
    <submittedName>
        <fullName evidence="3">Response regulator</fullName>
    </submittedName>
</protein>
<dbReference type="Pfam" id="PF00072">
    <property type="entry name" value="Response_reg"/>
    <property type="match status" value="1"/>
</dbReference>
<dbReference type="SMART" id="SM00448">
    <property type="entry name" value="REC"/>
    <property type="match status" value="1"/>
</dbReference>
<dbReference type="PROSITE" id="PS50110">
    <property type="entry name" value="RESPONSE_REGULATORY"/>
    <property type="match status" value="1"/>
</dbReference>
<dbReference type="InterPro" id="IPR011006">
    <property type="entry name" value="CheY-like_superfamily"/>
</dbReference>
<dbReference type="EMBL" id="JBEVCJ010000018">
    <property type="protein sequence ID" value="MET1256227.1"/>
    <property type="molecule type" value="Genomic_DNA"/>
</dbReference>
<dbReference type="InterPro" id="IPR052893">
    <property type="entry name" value="TCS_response_regulator"/>
</dbReference>
<reference evidence="3 4" key="1">
    <citation type="submission" date="2024-06" db="EMBL/GenBank/DDBJ databases">
        <authorList>
            <person name="Li F."/>
        </authorList>
    </citation>
    <scope>NUCLEOTIDE SEQUENCE [LARGE SCALE GENOMIC DNA]</scope>
    <source>
        <strain evidence="3 4">GXAS 311</strain>
    </source>
</reference>
<feature type="domain" description="Response regulatory" evidence="2">
    <location>
        <begin position="12"/>
        <end position="136"/>
    </location>
</feature>
<dbReference type="InterPro" id="IPR001789">
    <property type="entry name" value="Sig_transdc_resp-reg_receiver"/>
</dbReference>